<dbReference type="InterPro" id="IPR055259">
    <property type="entry name" value="YkvP/CgeB_Glyco_trans-like"/>
</dbReference>
<name>A0A4R5QP76_9PROT</name>
<feature type="domain" description="Spore protein YkvP/CgeB glycosyl transferase-like" evidence="1">
    <location>
        <begin position="198"/>
        <end position="347"/>
    </location>
</feature>
<dbReference type="Gene3D" id="3.40.50.2000">
    <property type="entry name" value="Glycogen Phosphorylase B"/>
    <property type="match status" value="2"/>
</dbReference>
<evidence type="ECO:0000313" key="2">
    <source>
        <dbReference type="EMBL" id="TDH64589.1"/>
    </source>
</evidence>
<dbReference type="Pfam" id="PF13524">
    <property type="entry name" value="Glyco_trans_1_2"/>
    <property type="match status" value="1"/>
</dbReference>
<organism evidence="2 3">
    <name type="scientific">Dankookia rubra</name>
    <dbReference type="NCBI Taxonomy" id="1442381"/>
    <lineage>
        <taxon>Bacteria</taxon>
        <taxon>Pseudomonadati</taxon>
        <taxon>Pseudomonadota</taxon>
        <taxon>Alphaproteobacteria</taxon>
        <taxon>Acetobacterales</taxon>
        <taxon>Roseomonadaceae</taxon>
        <taxon>Dankookia</taxon>
    </lineage>
</organism>
<reference evidence="2 3" key="1">
    <citation type="journal article" date="2016" name="J. Microbiol.">
        <title>Dankookia rubra gen. nov., sp. nov., an alphaproteobacterium isolated from sediment of a shallow stream.</title>
        <authorList>
            <person name="Kim W.H."/>
            <person name="Kim D.H."/>
            <person name="Kang K."/>
            <person name="Ahn T.Y."/>
        </authorList>
    </citation>
    <scope>NUCLEOTIDE SEQUENCE [LARGE SCALE GENOMIC DNA]</scope>
    <source>
        <strain evidence="2 3">JCM30602</strain>
    </source>
</reference>
<protein>
    <submittedName>
        <fullName evidence="2">Glycosyltransferase</fullName>
    </submittedName>
</protein>
<evidence type="ECO:0000259" key="1">
    <source>
        <dbReference type="Pfam" id="PF13524"/>
    </source>
</evidence>
<accession>A0A4R5QP76</accession>
<dbReference type="OrthoDB" id="9774625at2"/>
<dbReference type="EMBL" id="SMSJ01000001">
    <property type="protein sequence ID" value="TDH64589.1"/>
    <property type="molecule type" value="Genomic_DNA"/>
</dbReference>
<dbReference type="Proteomes" id="UP000295096">
    <property type="component" value="Unassembled WGS sequence"/>
</dbReference>
<dbReference type="AlphaFoldDB" id="A0A4R5QP76"/>
<evidence type="ECO:0000313" key="3">
    <source>
        <dbReference type="Proteomes" id="UP000295096"/>
    </source>
</evidence>
<keyword evidence="3" id="KW-1185">Reference proteome</keyword>
<dbReference type="RefSeq" id="WP_133286745.1">
    <property type="nucleotide sequence ID" value="NZ_SMSJ01000001.1"/>
</dbReference>
<comment type="caution">
    <text evidence="2">The sequence shown here is derived from an EMBL/GenBank/DDBJ whole genome shotgun (WGS) entry which is preliminary data.</text>
</comment>
<dbReference type="SUPFAM" id="SSF53756">
    <property type="entry name" value="UDP-Glycosyltransferase/glycogen phosphorylase"/>
    <property type="match status" value="1"/>
</dbReference>
<dbReference type="GO" id="GO:0016740">
    <property type="term" value="F:transferase activity"/>
    <property type="evidence" value="ECO:0007669"/>
    <property type="project" value="UniProtKB-KW"/>
</dbReference>
<gene>
    <name evidence="2" type="ORF">E2C06_01195</name>
</gene>
<proteinExistence type="predicted"/>
<keyword evidence="2" id="KW-0808">Transferase</keyword>
<sequence length="361" mass="39419">MRIVVFGLTITSSWGNGHATLWRALCRALARRGHHVTFFERDVPYYADTRDLQPMPGLKTVLYADWSSIRPQAERILRGADIAMVTSYCPDGAAASALVLNSAVRLRTFYDLDTPVTLDRLAAGERPDYLPSEGLGGFDLVLSYTGGEALQRLRSELGARRVAPLYGSVDLEAHRPVPPDPRLRADLSYLGTYAADRQPALERLFVAPARALPAHRFVIGGALYPPEFPWAENIWFLRHMPPAEHAAFFASSRLTLNITRRAMAAMGWCPSGRLFEAAACGAPILTDSWAGLADFYTPGGEVIVADTSEDAIAAIGLTDAEMRRIARAARDRTLAEHTADHRAIALEDAVQAAMTSAMIGD</sequence>